<sequence>MSMHTGEGAMSAGQVGTGYQVQAAELDSEADKLDAAGDDTAGIRTAVTATQCYTPEALGGSDMGPAFSDYAGAWEAEAKTLSEALHELADRVRTSNRAYGGAEGEAVTGLRAAQSGGGIVAPVAYGERPFPGGISTQPAQADPGTTPSVFG</sequence>
<evidence type="ECO:0008006" key="4">
    <source>
        <dbReference type="Google" id="ProtNLM"/>
    </source>
</evidence>
<evidence type="ECO:0000256" key="1">
    <source>
        <dbReference type="SAM" id="MobiDB-lite"/>
    </source>
</evidence>
<dbReference type="EMBL" id="CP034539">
    <property type="protein sequence ID" value="AZQ35821.1"/>
    <property type="molecule type" value="Genomic_DNA"/>
</dbReference>
<feature type="compositionally biased region" description="Polar residues" evidence="1">
    <location>
        <begin position="134"/>
        <end position="151"/>
    </location>
</feature>
<dbReference type="AlphaFoldDB" id="A0A3Q9EU28"/>
<gene>
    <name evidence="2" type="ORF">EJ357_21920</name>
</gene>
<evidence type="ECO:0000313" key="3">
    <source>
        <dbReference type="Proteomes" id="UP000280298"/>
    </source>
</evidence>
<dbReference type="Gene3D" id="1.10.287.1060">
    <property type="entry name" value="ESAT-6-like"/>
    <property type="match status" value="1"/>
</dbReference>
<organism evidence="2 3">
    <name type="scientific">Streptomyces cyaneochromogenes</name>
    <dbReference type="NCBI Taxonomy" id="2496836"/>
    <lineage>
        <taxon>Bacteria</taxon>
        <taxon>Bacillati</taxon>
        <taxon>Actinomycetota</taxon>
        <taxon>Actinomycetes</taxon>
        <taxon>Kitasatosporales</taxon>
        <taxon>Streptomycetaceae</taxon>
        <taxon>Streptomyces</taxon>
    </lineage>
</organism>
<proteinExistence type="predicted"/>
<dbReference type="RefSeq" id="WP_126393291.1">
    <property type="nucleotide sequence ID" value="NZ_CP034539.1"/>
</dbReference>
<dbReference type="Proteomes" id="UP000280298">
    <property type="component" value="Chromosome"/>
</dbReference>
<feature type="region of interest" description="Disordered" evidence="1">
    <location>
        <begin position="129"/>
        <end position="151"/>
    </location>
</feature>
<name>A0A3Q9EU28_9ACTN</name>
<dbReference type="KEGG" id="scya:EJ357_21920"/>
<protein>
    <recommendedName>
        <fullName evidence="4">WXG100 family type VII secretion target</fullName>
    </recommendedName>
</protein>
<reference evidence="2 3" key="1">
    <citation type="journal article" date="2019" name="Int. J. Syst. Evol. Microbiol.">
        <title>Streptomyces cyaneochromogenes sp. nov., a blue pigment-producing actinomycete from manganese-contaminated soil.</title>
        <authorList>
            <person name="Tang X."/>
            <person name="Zhao J."/>
            <person name="Li K."/>
            <person name="Chen Z."/>
            <person name="Sun Y."/>
            <person name="Gao J."/>
        </authorList>
    </citation>
    <scope>NUCLEOTIDE SEQUENCE [LARGE SCALE GENOMIC DNA]</scope>
    <source>
        <strain evidence="2 3">MK-45</strain>
    </source>
</reference>
<accession>A0A3Q9EU28</accession>
<dbReference type="OrthoDB" id="4236659at2"/>
<keyword evidence="3" id="KW-1185">Reference proteome</keyword>
<evidence type="ECO:0000313" key="2">
    <source>
        <dbReference type="EMBL" id="AZQ35821.1"/>
    </source>
</evidence>